<reference evidence="4 5" key="1">
    <citation type="submission" date="2016-01" db="EMBL/GenBank/DDBJ databases">
        <title>Draft Genome Sequences of Seven Thermophilic Sporeformers Isolated from Foods.</title>
        <authorList>
            <person name="Berendsen E.M."/>
            <person name="Wells-Bennik M.H."/>
            <person name="Krawcyk A.O."/>
            <person name="De Jong A."/>
            <person name="Holsappel S."/>
            <person name="Eijlander R.T."/>
            <person name="Kuipers O.P."/>
        </authorList>
    </citation>
    <scope>NUCLEOTIDE SEQUENCE [LARGE SCALE GENOMIC DNA]</scope>
    <source>
        <strain evidence="4 5">B4135</strain>
    </source>
</reference>
<dbReference type="CDD" id="cd24076">
    <property type="entry name" value="ASKHA_ATPase_ROK_BsXylR-like"/>
    <property type="match status" value="1"/>
</dbReference>
<sequence>MTILTGNQQLVKQINKTLVLETILNEAPISRADIAQKVGLNKGTVSSLVNELIEEQLIYESGPGKSSGGRRPVMLLFNEKAGYSIGIDLGVNYILGILTDLKGHIVAEIQKKLSVTGVEQVKQMMIAIIEDLIRSAGQSHYGIIGIGIGIPGMVNNDGEILLAPNLGWKNVRMKEEIENRFQVPVIIENEANAGAYGEKLYGAGKEFDNILYVSAGIGIGVGVILDGQLFTGSGGFSGEMGHTIIIVNGKECSCGSRGCWEQYASEKALLEEAKNIPIPYADKDSISIELLVELAKEGNEEVINLFKKIGAYLGVGINNMINTFNPEQIIIGNRLAMAKDWLEESITHFVKSHTIPFHQQDLSITFSQLTTHSTAVGVCALSIENFLKTNVK</sequence>
<evidence type="ECO:0000313" key="5">
    <source>
        <dbReference type="Proteomes" id="UP000075683"/>
    </source>
</evidence>
<protein>
    <recommendedName>
        <fullName evidence="6">ROK family protein</fullName>
    </recommendedName>
</protein>
<dbReference type="Proteomes" id="UP000075683">
    <property type="component" value="Unassembled WGS sequence"/>
</dbReference>
<evidence type="ECO:0008006" key="6">
    <source>
        <dbReference type="Google" id="ProtNLM"/>
    </source>
</evidence>
<dbReference type="SUPFAM" id="SSF53067">
    <property type="entry name" value="Actin-like ATPase domain"/>
    <property type="match status" value="1"/>
</dbReference>
<keyword evidence="3" id="KW-0859">Xylose metabolism</keyword>
<comment type="function">
    <text evidence="1">Transcriptional repressor of xylose-utilizing enzymes.</text>
</comment>
<dbReference type="RefSeq" id="WP_061568190.1">
    <property type="nucleotide sequence ID" value="NZ_LQYT01000016.1"/>
</dbReference>
<keyword evidence="3" id="KW-0119">Carbohydrate metabolism</keyword>
<dbReference type="OrthoDB" id="9796533at2"/>
<evidence type="ECO:0000256" key="2">
    <source>
        <dbReference type="ARBA" id="ARBA00006479"/>
    </source>
</evidence>
<dbReference type="Pfam" id="PF13412">
    <property type="entry name" value="HTH_24"/>
    <property type="match status" value="1"/>
</dbReference>
<accession>A0A150MBG8</accession>
<name>A0A150MBG8_9BACI</name>
<dbReference type="PANTHER" id="PTHR18964">
    <property type="entry name" value="ROK (REPRESSOR, ORF, KINASE) FAMILY"/>
    <property type="match status" value="1"/>
</dbReference>
<dbReference type="Gene3D" id="3.30.420.40">
    <property type="match status" value="2"/>
</dbReference>
<dbReference type="Pfam" id="PF00480">
    <property type="entry name" value="ROK"/>
    <property type="match status" value="1"/>
</dbReference>
<dbReference type="PATRIC" id="fig|301148.3.peg.1015"/>
<dbReference type="PANTHER" id="PTHR18964:SF149">
    <property type="entry name" value="BIFUNCTIONAL UDP-N-ACETYLGLUCOSAMINE 2-EPIMERASE_N-ACETYLMANNOSAMINE KINASE"/>
    <property type="match status" value="1"/>
</dbReference>
<dbReference type="InterPro" id="IPR043129">
    <property type="entry name" value="ATPase_NBD"/>
</dbReference>
<dbReference type="GO" id="GO:0042732">
    <property type="term" value="P:D-xylose metabolic process"/>
    <property type="evidence" value="ECO:0007669"/>
    <property type="project" value="UniProtKB-KW"/>
</dbReference>
<evidence type="ECO:0000256" key="1">
    <source>
        <dbReference type="ARBA" id="ARBA00002486"/>
    </source>
</evidence>
<dbReference type="Gene3D" id="1.10.10.10">
    <property type="entry name" value="Winged helix-like DNA-binding domain superfamily/Winged helix DNA-binding domain"/>
    <property type="match status" value="1"/>
</dbReference>
<proteinExistence type="inferred from homology"/>
<organism evidence="4 5">
    <name type="scientific">Caldibacillus debilis</name>
    <dbReference type="NCBI Taxonomy" id="301148"/>
    <lineage>
        <taxon>Bacteria</taxon>
        <taxon>Bacillati</taxon>
        <taxon>Bacillota</taxon>
        <taxon>Bacilli</taxon>
        <taxon>Bacillales</taxon>
        <taxon>Bacillaceae</taxon>
        <taxon>Caldibacillus</taxon>
    </lineage>
</organism>
<dbReference type="InterPro" id="IPR000600">
    <property type="entry name" value="ROK"/>
</dbReference>
<dbReference type="InterPro" id="IPR036390">
    <property type="entry name" value="WH_DNA-bd_sf"/>
</dbReference>
<dbReference type="EMBL" id="LQYT01000016">
    <property type="protein sequence ID" value="KYD21900.1"/>
    <property type="molecule type" value="Genomic_DNA"/>
</dbReference>
<dbReference type="InterPro" id="IPR036388">
    <property type="entry name" value="WH-like_DNA-bd_sf"/>
</dbReference>
<comment type="similarity">
    <text evidence="2">Belongs to the ROK (NagC/XylR) family.</text>
</comment>
<evidence type="ECO:0000313" key="4">
    <source>
        <dbReference type="EMBL" id="KYD21900.1"/>
    </source>
</evidence>
<evidence type="ECO:0000256" key="3">
    <source>
        <dbReference type="ARBA" id="ARBA00022629"/>
    </source>
</evidence>
<dbReference type="STRING" id="301148.B4135_1526"/>
<gene>
    <name evidence="4" type="ORF">B4135_1526</name>
</gene>
<dbReference type="AlphaFoldDB" id="A0A150MBG8"/>
<comment type="caution">
    <text evidence="4">The sequence shown here is derived from an EMBL/GenBank/DDBJ whole genome shotgun (WGS) entry which is preliminary data.</text>
</comment>
<dbReference type="SUPFAM" id="SSF46785">
    <property type="entry name" value="Winged helix' DNA-binding domain"/>
    <property type="match status" value="1"/>
</dbReference>